<reference evidence="2 3" key="1">
    <citation type="submission" date="2018-09" db="EMBL/GenBank/DDBJ databases">
        <title>Sphingomonas peninsula sp. nov., isolated from fildes peninsula, Antarctic soil.</title>
        <authorList>
            <person name="Yingchao G."/>
        </authorList>
    </citation>
    <scope>NUCLEOTIDE SEQUENCE [LARGE SCALE GENOMIC DNA]</scope>
    <source>
        <strain evidence="2 3">YZ-8</strain>
        <plasmid evidence="2 3">unnamed1</plasmid>
    </source>
</reference>
<dbReference type="Proteomes" id="UP000276254">
    <property type="component" value="Plasmid unnamed1"/>
</dbReference>
<dbReference type="InterPro" id="IPR049805">
    <property type="entry name" value="Lasso_benenodin"/>
</dbReference>
<feature type="region of interest" description="Disordered" evidence="1">
    <location>
        <begin position="18"/>
        <end position="39"/>
    </location>
</feature>
<evidence type="ECO:0000256" key="1">
    <source>
        <dbReference type="SAM" id="MobiDB-lite"/>
    </source>
</evidence>
<evidence type="ECO:0000313" key="3">
    <source>
        <dbReference type="Proteomes" id="UP000276254"/>
    </source>
</evidence>
<dbReference type="AlphaFoldDB" id="A0A494TDU4"/>
<keyword evidence="3" id="KW-1185">Reference proteome</keyword>
<dbReference type="KEGG" id="spha:D3Y57_01870"/>
<sequence>MERIEDVIELGTATIETKGPLGQGVDENKRIPVAGLSED</sequence>
<organism evidence="2 3">
    <name type="scientific">Sphingomonas paeninsulae</name>
    <dbReference type="NCBI Taxonomy" id="2319844"/>
    <lineage>
        <taxon>Bacteria</taxon>
        <taxon>Pseudomonadati</taxon>
        <taxon>Pseudomonadota</taxon>
        <taxon>Alphaproteobacteria</taxon>
        <taxon>Sphingomonadales</taxon>
        <taxon>Sphingomonadaceae</taxon>
        <taxon>Sphingomonas</taxon>
    </lineage>
</organism>
<geneLocation type="plasmid" evidence="2">
    <name>unnamed1</name>
</geneLocation>
<proteinExistence type="predicted"/>
<dbReference type="NCBIfam" id="NF033522">
    <property type="entry name" value="lasso_benenodin"/>
    <property type="match status" value="1"/>
</dbReference>
<protein>
    <submittedName>
        <fullName evidence="2">Benenodin family lasso peptide</fullName>
    </submittedName>
</protein>
<accession>A0A494TDU4</accession>
<dbReference type="RefSeq" id="WP_121152054.1">
    <property type="nucleotide sequence ID" value="NZ_CP032828.1"/>
</dbReference>
<name>A0A494TDU4_SPHPE</name>
<dbReference type="EMBL" id="CP032828">
    <property type="protein sequence ID" value="AYJ85442.1"/>
    <property type="molecule type" value="Genomic_DNA"/>
</dbReference>
<evidence type="ECO:0000313" key="2">
    <source>
        <dbReference type="EMBL" id="AYJ85442.1"/>
    </source>
</evidence>
<keyword evidence="2" id="KW-0614">Plasmid</keyword>
<gene>
    <name evidence="2" type="ORF">D3Y57_01870</name>
</gene>
<dbReference type="Pfam" id="PF24178">
    <property type="entry name" value="Subterisin"/>
    <property type="match status" value="1"/>
</dbReference>
<dbReference type="OrthoDB" id="7596945at2"/>